<keyword evidence="3" id="KW-0479">Metal-binding</keyword>
<evidence type="ECO:0000256" key="2">
    <source>
        <dbReference type="ARBA" id="ARBA00007092"/>
    </source>
</evidence>
<evidence type="ECO:0000256" key="3">
    <source>
        <dbReference type="ARBA" id="ARBA00022723"/>
    </source>
</evidence>
<evidence type="ECO:0000256" key="1">
    <source>
        <dbReference type="ARBA" id="ARBA00001946"/>
    </source>
</evidence>
<accession>A0ABQ8VL46</accession>
<dbReference type="Gene3D" id="3.60.10.10">
    <property type="entry name" value="Endonuclease/exonuclease/phosphatase"/>
    <property type="match status" value="1"/>
</dbReference>
<comment type="cofactor">
    <cofactor evidence="1">
        <name>Mg(2+)</name>
        <dbReference type="ChEBI" id="CHEBI:18420"/>
    </cofactor>
</comment>
<proteinExistence type="inferred from homology"/>
<keyword evidence="5" id="KW-0460">Magnesium</keyword>
<evidence type="ECO:0000256" key="4">
    <source>
        <dbReference type="ARBA" id="ARBA00022801"/>
    </source>
</evidence>
<evidence type="ECO:0000256" key="5">
    <source>
        <dbReference type="ARBA" id="ARBA00022842"/>
    </source>
</evidence>
<evidence type="ECO:0000313" key="8">
    <source>
        <dbReference type="Proteomes" id="UP001150217"/>
    </source>
</evidence>
<gene>
    <name evidence="7" type="ORF">C8R41DRAFT_895100</name>
</gene>
<keyword evidence="8" id="KW-1185">Reference proteome</keyword>
<comment type="caution">
    <text evidence="7">The sequence shown here is derived from an EMBL/GenBank/DDBJ whole genome shotgun (WGS) entry which is preliminary data.</text>
</comment>
<dbReference type="InterPro" id="IPR004808">
    <property type="entry name" value="AP_endonuc_1"/>
</dbReference>
<organism evidence="7 8">
    <name type="scientific">Lentinula lateritia</name>
    <dbReference type="NCBI Taxonomy" id="40482"/>
    <lineage>
        <taxon>Eukaryota</taxon>
        <taxon>Fungi</taxon>
        <taxon>Dikarya</taxon>
        <taxon>Basidiomycota</taxon>
        <taxon>Agaricomycotina</taxon>
        <taxon>Agaricomycetes</taxon>
        <taxon>Agaricomycetidae</taxon>
        <taxon>Agaricales</taxon>
        <taxon>Marasmiineae</taxon>
        <taxon>Omphalotaceae</taxon>
        <taxon>Lentinula</taxon>
    </lineage>
</organism>
<evidence type="ECO:0000313" key="7">
    <source>
        <dbReference type="EMBL" id="KAJ4496616.1"/>
    </source>
</evidence>
<feature type="domain" description="Endonuclease/exonuclease/phosphatase" evidence="6">
    <location>
        <begin position="21"/>
        <end position="213"/>
    </location>
</feature>
<name>A0ABQ8VL46_9AGAR</name>
<sequence length="343" mass="39158">MRGYGNPRLLHEDNKWKFVWRLMKDKRIGILALQETHLTNERVHEINEEYGKQIQVFASHDPTNPTGKGGVAIVLNLPGKALLIQIVLHQKDNLSVLVVYAPNVSGNNGSENAAFWEEIKTYFETRPNIPKPDVMLGDCNMVESGMIDRMPAHDDPEEACEALDNIKTLLQLRDGWRLTNPDDKSFSYMQLAMGSQSRIDRIYVTDAIMETAKEWKIRETGVPNADHSLISVQITSKEAPWFGKGRDKDLMAYAREQGIKARKELETLTEQTPTKNAQTIWYSYKMCLVRKAKARATQIVPGLTRKINETQLELDQTLNDAELAENVKIERGWELKLKLVELK</sequence>
<dbReference type="PANTHER" id="PTHR22748:SF6">
    <property type="entry name" value="DNA-(APURINIC OR APYRIMIDINIC SITE) ENDONUCLEASE"/>
    <property type="match status" value="1"/>
</dbReference>
<dbReference type="Pfam" id="PF03372">
    <property type="entry name" value="Exo_endo_phos"/>
    <property type="match status" value="1"/>
</dbReference>
<protein>
    <recommendedName>
        <fullName evidence="6">Endonuclease/exonuclease/phosphatase domain-containing protein</fullName>
    </recommendedName>
</protein>
<dbReference type="EMBL" id="JANVFT010000027">
    <property type="protein sequence ID" value="KAJ4496616.1"/>
    <property type="molecule type" value="Genomic_DNA"/>
</dbReference>
<comment type="similarity">
    <text evidence="2">Belongs to the DNA repair enzymes AP/ExoA family.</text>
</comment>
<evidence type="ECO:0000259" key="6">
    <source>
        <dbReference type="Pfam" id="PF03372"/>
    </source>
</evidence>
<dbReference type="Proteomes" id="UP001150217">
    <property type="component" value="Unassembled WGS sequence"/>
</dbReference>
<dbReference type="InterPro" id="IPR005135">
    <property type="entry name" value="Endo/exonuclease/phosphatase"/>
</dbReference>
<dbReference type="PANTHER" id="PTHR22748">
    <property type="entry name" value="AP ENDONUCLEASE"/>
    <property type="match status" value="1"/>
</dbReference>
<dbReference type="SUPFAM" id="SSF56219">
    <property type="entry name" value="DNase I-like"/>
    <property type="match status" value="1"/>
</dbReference>
<reference evidence="7" key="1">
    <citation type="submission" date="2022-08" db="EMBL/GenBank/DDBJ databases">
        <title>A Global Phylogenomic Analysis of the Shiitake Genus Lentinula.</title>
        <authorList>
            <consortium name="DOE Joint Genome Institute"/>
            <person name="Sierra-Patev S."/>
            <person name="Min B."/>
            <person name="Naranjo-Ortiz M."/>
            <person name="Looney B."/>
            <person name="Konkel Z."/>
            <person name="Slot J.C."/>
            <person name="Sakamoto Y."/>
            <person name="Steenwyk J.L."/>
            <person name="Rokas A."/>
            <person name="Carro J."/>
            <person name="Camarero S."/>
            <person name="Ferreira P."/>
            <person name="Molpeceres G."/>
            <person name="Ruiz-Duenas F.J."/>
            <person name="Serrano A."/>
            <person name="Henrissat B."/>
            <person name="Drula E."/>
            <person name="Hughes K.W."/>
            <person name="Mata J.L."/>
            <person name="Ishikawa N.K."/>
            <person name="Vargas-Isla R."/>
            <person name="Ushijima S."/>
            <person name="Smith C.A."/>
            <person name="Ahrendt S."/>
            <person name="Andreopoulos W."/>
            <person name="He G."/>
            <person name="Labutti K."/>
            <person name="Lipzen A."/>
            <person name="Ng V."/>
            <person name="Riley R."/>
            <person name="Sandor L."/>
            <person name="Barry K."/>
            <person name="Martinez A.T."/>
            <person name="Xiao Y."/>
            <person name="Gibbons J.G."/>
            <person name="Terashima K."/>
            <person name="Grigoriev I.V."/>
            <person name="Hibbett D.S."/>
        </authorList>
    </citation>
    <scope>NUCLEOTIDE SEQUENCE</scope>
    <source>
        <strain evidence="7">RHP3577 ss4</strain>
    </source>
</reference>
<keyword evidence="4" id="KW-0378">Hydrolase</keyword>
<dbReference type="InterPro" id="IPR036691">
    <property type="entry name" value="Endo/exonu/phosph_ase_sf"/>
</dbReference>